<dbReference type="GO" id="GO:0005730">
    <property type="term" value="C:nucleolus"/>
    <property type="evidence" value="ECO:0007669"/>
    <property type="project" value="UniProtKB-SubCell"/>
</dbReference>
<protein>
    <submittedName>
        <fullName evidence="8">MKI67 FHA domain-interacting nucleolar phosphoprotein</fullName>
    </submittedName>
</protein>
<dbReference type="Proteomes" id="UP000515204">
    <property type="component" value="Unplaced"/>
</dbReference>
<feature type="domain" description="RRM" evidence="6">
    <location>
        <begin position="158"/>
        <end position="236"/>
    </location>
</feature>
<evidence type="ECO:0000256" key="5">
    <source>
        <dbReference type="SAM" id="MobiDB-lite"/>
    </source>
</evidence>
<dbReference type="OrthoDB" id="21467at2759"/>
<accession>A0A6P3Y6B5</accession>
<keyword evidence="2 4" id="KW-0694">RNA-binding</keyword>
<evidence type="ECO:0000313" key="7">
    <source>
        <dbReference type="Proteomes" id="UP000515204"/>
    </source>
</evidence>
<dbReference type="InterPro" id="IPR012677">
    <property type="entry name" value="Nucleotide-bd_a/b_plait_sf"/>
</dbReference>
<evidence type="ECO:0000256" key="3">
    <source>
        <dbReference type="ARBA" id="ARBA00023242"/>
    </source>
</evidence>
<name>A0A6P3Y6B5_DINQU</name>
<dbReference type="Gene3D" id="3.30.70.330">
    <property type="match status" value="1"/>
</dbReference>
<dbReference type="SMART" id="SM00360">
    <property type="entry name" value="RRM"/>
    <property type="match status" value="1"/>
</dbReference>
<evidence type="ECO:0000256" key="2">
    <source>
        <dbReference type="ARBA" id="ARBA00022884"/>
    </source>
</evidence>
<dbReference type="RefSeq" id="XP_014485868.1">
    <property type="nucleotide sequence ID" value="XM_014630382.1"/>
</dbReference>
<dbReference type="KEGG" id="dqu:106750210"/>
<comment type="subcellular location">
    <subcellularLocation>
        <location evidence="1">Nucleus</location>
        <location evidence="1">Nucleolus</location>
    </subcellularLocation>
</comment>
<dbReference type="PANTHER" id="PTHR46754">
    <property type="entry name" value="MKI67 FHA DOMAIN-INTERACTING NUCLEOLAR PHOSPHOPROTEIN"/>
    <property type="match status" value="1"/>
</dbReference>
<keyword evidence="3" id="KW-0539">Nucleus</keyword>
<dbReference type="PROSITE" id="PS50102">
    <property type="entry name" value="RRM"/>
    <property type="match status" value="1"/>
</dbReference>
<feature type="compositionally biased region" description="Basic and acidic residues" evidence="5">
    <location>
        <begin position="95"/>
        <end position="104"/>
    </location>
</feature>
<sequence>MKVRKESTVSKEPVLRKVAKKKRKISTPKAGGSLEKAMKNVQQIFKEKNTEVKAKKKSGLIEPKPKSKTISKSRETNAKKSDLIESKSKSKTTSKSRETKAKKSDLIESKSKFKLISKSIEVKAKKKSGLTEPKSKSTSKSPSKPLRKLREKKSTDKGIVYIGHIPHGFYEEQMKDYFEQFGKVTRIRVARSKRTGKSRGYGYVEFMHKEVAKIAAETMNNYLMCGRLLKATYIPPEKQHFGFFSGVNWSMENYPRLKNRQKVTLQRNSIQSAEDHQNYVKSSLSKLSVLESKLQERGISIKFQPVDVPQS</sequence>
<evidence type="ECO:0000259" key="6">
    <source>
        <dbReference type="PROSITE" id="PS50102"/>
    </source>
</evidence>
<gene>
    <name evidence="8" type="primary">LOC106750210</name>
</gene>
<evidence type="ECO:0000256" key="4">
    <source>
        <dbReference type="PROSITE-ProRule" id="PRU00176"/>
    </source>
</evidence>
<organism evidence="7 8">
    <name type="scientific">Dinoponera quadriceps</name>
    <name type="common">South American ant</name>
    <dbReference type="NCBI Taxonomy" id="609295"/>
    <lineage>
        <taxon>Eukaryota</taxon>
        <taxon>Metazoa</taxon>
        <taxon>Ecdysozoa</taxon>
        <taxon>Arthropoda</taxon>
        <taxon>Hexapoda</taxon>
        <taxon>Insecta</taxon>
        <taxon>Pterygota</taxon>
        <taxon>Neoptera</taxon>
        <taxon>Endopterygota</taxon>
        <taxon>Hymenoptera</taxon>
        <taxon>Apocrita</taxon>
        <taxon>Aculeata</taxon>
        <taxon>Formicoidea</taxon>
        <taxon>Formicidae</taxon>
        <taxon>Ponerinae</taxon>
        <taxon>Ponerini</taxon>
        <taxon>Dinoponera</taxon>
    </lineage>
</organism>
<dbReference type="SUPFAM" id="SSF54928">
    <property type="entry name" value="RNA-binding domain, RBD"/>
    <property type="match status" value="1"/>
</dbReference>
<feature type="region of interest" description="Disordered" evidence="5">
    <location>
        <begin position="124"/>
        <end position="152"/>
    </location>
</feature>
<dbReference type="AlphaFoldDB" id="A0A6P3Y6B5"/>
<keyword evidence="7" id="KW-1185">Reference proteome</keyword>
<dbReference type="Pfam" id="PF00076">
    <property type="entry name" value="RRM_1"/>
    <property type="match status" value="1"/>
</dbReference>
<dbReference type="InterPro" id="IPR000504">
    <property type="entry name" value="RRM_dom"/>
</dbReference>
<feature type="compositionally biased region" description="Basic and acidic residues" evidence="5">
    <location>
        <begin position="1"/>
        <end position="15"/>
    </location>
</feature>
<feature type="compositionally biased region" description="Basic and acidic residues" evidence="5">
    <location>
        <begin position="72"/>
        <end position="88"/>
    </location>
</feature>
<dbReference type="GO" id="GO:0003723">
    <property type="term" value="F:RNA binding"/>
    <property type="evidence" value="ECO:0007669"/>
    <property type="project" value="UniProtKB-UniRule"/>
</dbReference>
<feature type="compositionally biased region" description="Basic residues" evidence="5">
    <location>
        <begin position="17"/>
        <end position="26"/>
    </location>
</feature>
<dbReference type="InterPro" id="IPR035979">
    <property type="entry name" value="RBD_domain_sf"/>
</dbReference>
<dbReference type="GeneID" id="106750210"/>
<feature type="region of interest" description="Disordered" evidence="5">
    <location>
        <begin position="1"/>
        <end position="104"/>
    </location>
</feature>
<proteinExistence type="predicted"/>
<reference evidence="8" key="1">
    <citation type="submission" date="2025-08" db="UniProtKB">
        <authorList>
            <consortium name="RefSeq"/>
        </authorList>
    </citation>
    <scope>IDENTIFICATION</scope>
</reference>
<evidence type="ECO:0000313" key="8">
    <source>
        <dbReference type="RefSeq" id="XP_014485868.1"/>
    </source>
</evidence>
<dbReference type="CDD" id="cd12307">
    <property type="entry name" value="RRM_NIFK_like"/>
    <property type="match status" value="1"/>
</dbReference>
<evidence type="ECO:0000256" key="1">
    <source>
        <dbReference type="ARBA" id="ARBA00004604"/>
    </source>
</evidence>